<feature type="transmembrane region" description="Helical" evidence="1">
    <location>
        <begin position="267"/>
        <end position="285"/>
    </location>
</feature>
<protein>
    <recommendedName>
        <fullName evidence="4">DUF2029 domain-containing protein</fullName>
    </recommendedName>
</protein>
<proteinExistence type="predicted"/>
<feature type="transmembrane region" description="Helical" evidence="1">
    <location>
        <begin position="292"/>
        <end position="319"/>
    </location>
</feature>
<dbReference type="EMBL" id="MGAQ01000020">
    <property type="protein sequence ID" value="OGK50193.1"/>
    <property type="molecule type" value="Genomic_DNA"/>
</dbReference>
<organism evidence="2 3">
    <name type="scientific">Candidatus Roizmanbacteria bacterium RIFCSPLOWO2_01_FULL_40_42</name>
    <dbReference type="NCBI Taxonomy" id="1802066"/>
    <lineage>
        <taxon>Bacteria</taxon>
        <taxon>Candidatus Roizmaniibacteriota</taxon>
    </lineage>
</organism>
<gene>
    <name evidence="2" type="ORF">A3B50_00195</name>
</gene>
<keyword evidence="1" id="KW-0472">Membrane</keyword>
<dbReference type="Pfam" id="PF26314">
    <property type="entry name" value="MptA_B_family"/>
    <property type="match status" value="1"/>
</dbReference>
<reference evidence="2 3" key="1">
    <citation type="journal article" date="2016" name="Nat. Commun.">
        <title>Thousands of microbial genomes shed light on interconnected biogeochemical processes in an aquifer system.</title>
        <authorList>
            <person name="Anantharaman K."/>
            <person name="Brown C.T."/>
            <person name="Hug L.A."/>
            <person name="Sharon I."/>
            <person name="Castelle C.J."/>
            <person name="Probst A.J."/>
            <person name="Thomas B.C."/>
            <person name="Singh A."/>
            <person name="Wilkins M.J."/>
            <person name="Karaoz U."/>
            <person name="Brodie E.L."/>
            <person name="Williams K.H."/>
            <person name="Hubbard S.S."/>
            <person name="Banfield J.F."/>
        </authorList>
    </citation>
    <scope>NUCLEOTIDE SEQUENCE [LARGE SCALE GENOMIC DNA]</scope>
</reference>
<comment type="caution">
    <text evidence="2">The sequence shown here is derived from an EMBL/GenBank/DDBJ whole genome shotgun (WGS) entry which is preliminary data.</text>
</comment>
<evidence type="ECO:0000256" key="1">
    <source>
        <dbReference type="SAM" id="Phobius"/>
    </source>
</evidence>
<keyword evidence="1" id="KW-1133">Transmembrane helix</keyword>
<evidence type="ECO:0000313" key="2">
    <source>
        <dbReference type="EMBL" id="OGK50193.1"/>
    </source>
</evidence>
<accession>A0A1F7J3J7</accession>
<evidence type="ECO:0008006" key="4">
    <source>
        <dbReference type="Google" id="ProtNLM"/>
    </source>
</evidence>
<evidence type="ECO:0000313" key="3">
    <source>
        <dbReference type="Proteomes" id="UP000178558"/>
    </source>
</evidence>
<sequence>MKLYHKWIYVLFSIFVAALLIYSYSLIDLNLTLFNDELWLLARDSLVRLGYFQRELSSYIYIAVVLVLFYFHWLFTKNYKVVSFWKVVIPLLFLGVSSYPLLSHDFFNYMFDAKILTFYHQNPYVMRPLDFPSDPWLRFMHWVHRTYPYGPVFLPITLIPSFLSFGKFVLAFYLFKATSTFFYLAGSLSLFKMNKKWAIFFATNPLVVIEGLVNGHNDMIAAGLALIGIYFLFQKKNLFSRTFFLLSGGIKYLTIPFLILSREKKHILNKIAFSLLVCLLLYLSITQEVQPWYFLGILPFIVFFEGLISKLSLFFAGLLLSYFPYIRFGEWDTPWKINLKHQIIIGFLVANAVYLLPKLKTKFFKR</sequence>
<dbReference type="AlphaFoldDB" id="A0A1F7J3J7"/>
<name>A0A1F7J3J7_9BACT</name>
<feature type="transmembrane region" description="Helical" evidence="1">
    <location>
        <begin position="242"/>
        <end position="261"/>
    </location>
</feature>
<dbReference type="Proteomes" id="UP000178558">
    <property type="component" value="Unassembled WGS sequence"/>
</dbReference>
<feature type="transmembrane region" description="Helical" evidence="1">
    <location>
        <begin position="219"/>
        <end position="235"/>
    </location>
</feature>
<feature type="transmembrane region" description="Helical" evidence="1">
    <location>
        <begin position="7"/>
        <end position="27"/>
    </location>
</feature>
<feature type="transmembrane region" description="Helical" evidence="1">
    <location>
        <begin position="56"/>
        <end position="75"/>
    </location>
</feature>
<keyword evidence="1" id="KW-0812">Transmembrane</keyword>
<feature type="transmembrane region" description="Helical" evidence="1">
    <location>
        <begin position="82"/>
        <end position="102"/>
    </location>
</feature>